<protein>
    <submittedName>
        <fullName evidence="2">Uncharacterized protein</fullName>
    </submittedName>
</protein>
<proteinExistence type="predicted"/>
<dbReference type="AlphaFoldDB" id="A0AAN9K675"/>
<evidence type="ECO:0000313" key="3">
    <source>
        <dbReference type="Proteomes" id="UP001359559"/>
    </source>
</evidence>
<feature type="compositionally biased region" description="Low complexity" evidence="1">
    <location>
        <begin position="33"/>
        <end position="46"/>
    </location>
</feature>
<organism evidence="2 3">
    <name type="scientific">Clitoria ternatea</name>
    <name type="common">Butterfly pea</name>
    <dbReference type="NCBI Taxonomy" id="43366"/>
    <lineage>
        <taxon>Eukaryota</taxon>
        <taxon>Viridiplantae</taxon>
        <taxon>Streptophyta</taxon>
        <taxon>Embryophyta</taxon>
        <taxon>Tracheophyta</taxon>
        <taxon>Spermatophyta</taxon>
        <taxon>Magnoliopsida</taxon>
        <taxon>eudicotyledons</taxon>
        <taxon>Gunneridae</taxon>
        <taxon>Pentapetalae</taxon>
        <taxon>rosids</taxon>
        <taxon>fabids</taxon>
        <taxon>Fabales</taxon>
        <taxon>Fabaceae</taxon>
        <taxon>Papilionoideae</taxon>
        <taxon>50 kb inversion clade</taxon>
        <taxon>NPAAA clade</taxon>
        <taxon>indigoferoid/millettioid clade</taxon>
        <taxon>Phaseoleae</taxon>
        <taxon>Clitoria</taxon>
    </lineage>
</organism>
<dbReference type="EMBL" id="JAYKXN010000002">
    <property type="protein sequence ID" value="KAK7310327.1"/>
    <property type="molecule type" value="Genomic_DNA"/>
</dbReference>
<keyword evidence="3" id="KW-1185">Reference proteome</keyword>
<evidence type="ECO:0000256" key="1">
    <source>
        <dbReference type="SAM" id="MobiDB-lite"/>
    </source>
</evidence>
<evidence type="ECO:0000313" key="2">
    <source>
        <dbReference type="EMBL" id="KAK7310327.1"/>
    </source>
</evidence>
<sequence length="114" mass="12841">MRVFEFRGRNSLKEGRNRKRSSFSLELSKAPGSSPSSCCSPSSSSSSTQRCVEAEWKWEHKWNNVAERETAWCCVLWRLGSSPVLPTALMAVLHEAWLVSTKLVLPSSSIRRVV</sequence>
<name>A0AAN9K675_CLITE</name>
<feature type="compositionally biased region" description="Basic and acidic residues" evidence="1">
    <location>
        <begin position="5"/>
        <end position="15"/>
    </location>
</feature>
<dbReference type="Proteomes" id="UP001359559">
    <property type="component" value="Unassembled WGS sequence"/>
</dbReference>
<feature type="region of interest" description="Disordered" evidence="1">
    <location>
        <begin position="5"/>
        <end position="46"/>
    </location>
</feature>
<gene>
    <name evidence="2" type="ORF">RJT34_07776</name>
</gene>
<accession>A0AAN9K675</accession>
<reference evidence="2 3" key="1">
    <citation type="submission" date="2024-01" db="EMBL/GenBank/DDBJ databases">
        <title>The genomes of 5 underutilized Papilionoideae crops provide insights into root nodulation and disease resistance.</title>
        <authorList>
            <person name="Yuan L."/>
        </authorList>
    </citation>
    <scope>NUCLEOTIDE SEQUENCE [LARGE SCALE GENOMIC DNA]</scope>
    <source>
        <strain evidence="2">LY-2023</strain>
        <tissue evidence="2">Leaf</tissue>
    </source>
</reference>
<comment type="caution">
    <text evidence="2">The sequence shown here is derived from an EMBL/GenBank/DDBJ whole genome shotgun (WGS) entry which is preliminary data.</text>
</comment>